<dbReference type="Gene3D" id="1.25.10.10">
    <property type="entry name" value="Leucine-rich Repeat Variant"/>
    <property type="match status" value="1"/>
</dbReference>
<evidence type="ECO:0000256" key="2">
    <source>
        <dbReference type="ARBA" id="ARBA00022741"/>
    </source>
</evidence>
<feature type="domain" description="Protein kinase" evidence="5">
    <location>
        <begin position="205"/>
        <end position="460"/>
    </location>
</feature>
<dbReference type="EMBL" id="JAPFFF010000001">
    <property type="protein sequence ID" value="KAK8900194.1"/>
    <property type="molecule type" value="Genomic_DNA"/>
</dbReference>
<proteinExistence type="predicted"/>
<dbReference type="InterPro" id="IPR008271">
    <property type="entry name" value="Ser/Thr_kinase_AS"/>
</dbReference>
<dbReference type="InterPro" id="IPR017441">
    <property type="entry name" value="Protein_kinase_ATP_BS"/>
</dbReference>
<keyword evidence="1" id="KW-0418">Kinase</keyword>
<dbReference type="PANTHER" id="PTHR44329">
    <property type="entry name" value="SERINE/THREONINE-PROTEIN KINASE TNNI3K-RELATED"/>
    <property type="match status" value="1"/>
</dbReference>
<keyword evidence="1" id="KW-0723">Serine/threonine-protein kinase</keyword>
<dbReference type="InterPro" id="IPR016024">
    <property type="entry name" value="ARM-type_fold"/>
</dbReference>
<dbReference type="SUPFAM" id="SSF48371">
    <property type="entry name" value="ARM repeat"/>
    <property type="match status" value="1"/>
</dbReference>
<keyword evidence="3 4" id="KW-0067">ATP-binding</keyword>
<evidence type="ECO:0000313" key="6">
    <source>
        <dbReference type="EMBL" id="KAK8900194.1"/>
    </source>
</evidence>
<keyword evidence="1" id="KW-0808">Transferase</keyword>
<dbReference type="PROSITE" id="PS00107">
    <property type="entry name" value="PROTEIN_KINASE_ATP"/>
    <property type="match status" value="1"/>
</dbReference>
<dbReference type="Proteomes" id="UP001470230">
    <property type="component" value="Unassembled WGS sequence"/>
</dbReference>
<evidence type="ECO:0000256" key="4">
    <source>
        <dbReference type="PROSITE-ProRule" id="PRU10141"/>
    </source>
</evidence>
<name>A0ABR2LA31_9EUKA</name>
<keyword evidence="7" id="KW-1185">Reference proteome</keyword>
<organism evidence="6 7">
    <name type="scientific">Tritrichomonas musculus</name>
    <dbReference type="NCBI Taxonomy" id="1915356"/>
    <lineage>
        <taxon>Eukaryota</taxon>
        <taxon>Metamonada</taxon>
        <taxon>Parabasalia</taxon>
        <taxon>Tritrichomonadida</taxon>
        <taxon>Tritrichomonadidae</taxon>
        <taxon>Tritrichomonas</taxon>
    </lineage>
</organism>
<protein>
    <recommendedName>
        <fullName evidence="5">Protein kinase domain-containing protein</fullName>
    </recommendedName>
</protein>
<dbReference type="CDD" id="cd13999">
    <property type="entry name" value="STKc_MAP3K-like"/>
    <property type="match status" value="1"/>
</dbReference>
<gene>
    <name evidence="6" type="ORF">M9Y10_002517</name>
</gene>
<evidence type="ECO:0000256" key="3">
    <source>
        <dbReference type="ARBA" id="ARBA00022840"/>
    </source>
</evidence>
<keyword evidence="2 4" id="KW-0547">Nucleotide-binding</keyword>
<dbReference type="Gene3D" id="3.30.200.20">
    <property type="entry name" value="Phosphorylase Kinase, domain 1"/>
    <property type="match status" value="1"/>
</dbReference>
<evidence type="ECO:0000259" key="5">
    <source>
        <dbReference type="PROSITE" id="PS50011"/>
    </source>
</evidence>
<dbReference type="PANTHER" id="PTHR44329:SF298">
    <property type="entry name" value="MIXED LINEAGE KINASE DOMAIN-LIKE PROTEIN"/>
    <property type="match status" value="1"/>
</dbReference>
<dbReference type="InterPro" id="IPR011989">
    <property type="entry name" value="ARM-like"/>
</dbReference>
<reference evidence="6 7" key="1">
    <citation type="submission" date="2024-04" db="EMBL/GenBank/DDBJ databases">
        <title>Tritrichomonas musculus Genome.</title>
        <authorList>
            <person name="Alves-Ferreira E."/>
            <person name="Grigg M."/>
            <person name="Lorenzi H."/>
            <person name="Galac M."/>
        </authorList>
    </citation>
    <scope>NUCLEOTIDE SEQUENCE [LARGE SCALE GENOMIC DNA]</scope>
    <source>
        <strain evidence="6 7">EAF2021</strain>
    </source>
</reference>
<dbReference type="InterPro" id="IPR051681">
    <property type="entry name" value="Ser/Thr_Kinases-Pseudokinases"/>
</dbReference>
<evidence type="ECO:0000313" key="7">
    <source>
        <dbReference type="Proteomes" id="UP001470230"/>
    </source>
</evidence>
<dbReference type="Pfam" id="PF07714">
    <property type="entry name" value="PK_Tyr_Ser-Thr"/>
    <property type="match status" value="1"/>
</dbReference>
<evidence type="ECO:0000256" key="1">
    <source>
        <dbReference type="ARBA" id="ARBA00022527"/>
    </source>
</evidence>
<dbReference type="InterPro" id="IPR001245">
    <property type="entry name" value="Ser-Thr/Tyr_kinase_cat_dom"/>
</dbReference>
<dbReference type="PROSITE" id="PS00108">
    <property type="entry name" value="PROTEIN_KINASE_ST"/>
    <property type="match status" value="1"/>
</dbReference>
<dbReference type="PROSITE" id="PS50011">
    <property type="entry name" value="PROTEIN_KINASE_DOM"/>
    <property type="match status" value="1"/>
</dbReference>
<dbReference type="InterPro" id="IPR011009">
    <property type="entry name" value="Kinase-like_dom_sf"/>
</dbReference>
<dbReference type="SUPFAM" id="SSF56112">
    <property type="entry name" value="Protein kinase-like (PK-like)"/>
    <property type="match status" value="1"/>
</dbReference>
<feature type="binding site" evidence="4">
    <location>
        <position position="234"/>
    </location>
    <ligand>
        <name>ATP</name>
        <dbReference type="ChEBI" id="CHEBI:30616"/>
    </ligand>
</feature>
<dbReference type="SMART" id="SM00220">
    <property type="entry name" value="S_TKc"/>
    <property type="match status" value="1"/>
</dbReference>
<sequence>MKNSSYLQKIEIIKNKVLNFQEREITAYIHCSKLNDCWLALKQVPALLDQFNQKGTNTQFTSIIHAFDSLISIVEQLEDLFLQCSRDMCVQFLLSTPVSVPKTEISMLRDAAASAFHQLGILQGEELFRLSKDELELQESVDMKRISQVLIHISLKGRDDIKKSLDLRFNSLKRLGISISKEDITDLTVPELPPNLRTVMKHEEIELGKQIGNGQSGVVKIGKIIKTGEIVAVKILHRRALTSPELESFRREIYSLSVLIHPSLIDFKGYTEESPFYIVTEYMENGSLFDVLRKNPKALTPTLRSLIAYDVALGIEYLHDRKIIHRDLKSLNILLDGNYKAKISDFGMVRTKTQGPMTGLIGTAHWMAPEVLMSSPYYNEKVDVFSYGILLWELLTGDMPYKNMSPGNITIGVIQGTLRPPLPSDTPPKLAELIQKCWNQDPTKRPSMKRVVSYLKNARYHFEGTDENEFNQKAGIVTHKKRHRSKVTKMLEPEELVAKFKNRDQTDSTESDDQSESGIVFSNGQLIEILNETLLKRASASAFAKAGGCPILIEIINRRNDDSETVMKRLSQCKSSKVFDVDVLLALLSCSNSNDPKIRRRAVQALVNSSDLRFNFIASSPSFLIQLLQFMRKDIQYDTAKSLLQLTQKILSSIQQLPDGLIQLLFDIRRFWKQQDKNIYDDINNCFLTALQFQSAKEKFTKDNFIELLSSFGQSVNILNAYCEGIDPQQPDPIFISLLHGLQKTPEICNFFATIAQNPRFSRHVVMCLPFNQPPSAICNIYTALLNDPNIDTRIFSHEEFYKVSEYLISHKRYDEVCSALKVCTPDSDLLLKSNLCQVLSDEFMNENDDEINNLVILMAAIFSTARVARIHCYKKIIPRLSSFLVSGNQSLSMPSFLCLSALAFQSKEGINMQNLLSAAAFYVTFDSLLMRGISAKVIQQFINEKGIHISKIVSIFLENFKATDNNAKIAATSLLNACRSHKDIDSSMKQRLTHISSR</sequence>
<accession>A0ABR2LA31</accession>
<dbReference type="Gene3D" id="1.10.510.10">
    <property type="entry name" value="Transferase(Phosphotransferase) domain 1"/>
    <property type="match status" value="1"/>
</dbReference>
<dbReference type="PRINTS" id="PR00109">
    <property type="entry name" value="TYRKINASE"/>
</dbReference>
<dbReference type="InterPro" id="IPR000719">
    <property type="entry name" value="Prot_kinase_dom"/>
</dbReference>
<comment type="caution">
    <text evidence="6">The sequence shown here is derived from an EMBL/GenBank/DDBJ whole genome shotgun (WGS) entry which is preliminary data.</text>
</comment>